<evidence type="ECO:0000256" key="3">
    <source>
        <dbReference type="ARBA" id="ARBA00022840"/>
    </source>
</evidence>
<dbReference type="InterPro" id="IPR050611">
    <property type="entry name" value="ABCF"/>
</dbReference>
<evidence type="ECO:0000313" key="7">
    <source>
        <dbReference type="Proteomes" id="UP000037697"/>
    </source>
</evidence>
<feature type="compositionally biased region" description="Basic and acidic residues" evidence="4">
    <location>
        <begin position="272"/>
        <end position="289"/>
    </location>
</feature>
<feature type="region of interest" description="Disordered" evidence="4">
    <location>
        <begin position="248"/>
        <end position="304"/>
    </location>
</feature>
<evidence type="ECO:0000259" key="5">
    <source>
        <dbReference type="PROSITE" id="PS50893"/>
    </source>
</evidence>
<evidence type="ECO:0000313" key="6">
    <source>
        <dbReference type="EMBL" id="KOY32750.1"/>
    </source>
</evidence>
<feature type="domain" description="ABC transporter" evidence="5">
    <location>
        <begin position="4"/>
        <end position="238"/>
    </location>
</feature>
<proteinExistence type="predicted"/>
<dbReference type="GO" id="GO:0016887">
    <property type="term" value="F:ATP hydrolysis activity"/>
    <property type="evidence" value="ECO:0007669"/>
    <property type="project" value="InterPro"/>
</dbReference>
<evidence type="ECO:0000256" key="2">
    <source>
        <dbReference type="ARBA" id="ARBA00022741"/>
    </source>
</evidence>
<dbReference type="Gene3D" id="3.40.50.300">
    <property type="entry name" value="P-loop containing nucleotide triphosphate hydrolases"/>
    <property type="match status" value="2"/>
</dbReference>
<dbReference type="SUPFAM" id="SSF52540">
    <property type="entry name" value="P-loop containing nucleoside triphosphate hydrolases"/>
    <property type="match status" value="2"/>
</dbReference>
<gene>
    <name evidence="6" type="ORF">ACX05_11145</name>
</gene>
<dbReference type="AlphaFoldDB" id="A0AAW3IYJ1"/>
<dbReference type="PANTHER" id="PTHR19211">
    <property type="entry name" value="ATP-BINDING TRANSPORT PROTEIN-RELATED"/>
    <property type="match status" value="1"/>
</dbReference>
<dbReference type="InterPro" id="IPR003439">
    <property type="entry name" value="ABC_transporter-like_ATP-bd"/>
</dbReference>
<keyword evidence="2" id="KW-0547">Nucleotide-binding</keyword>
<protein>
    <submittedName>
        <fullName evidence="6">Elongation factor 3</fullName>
    </submittedName>
</protein>
<dbReference type="GO" id="GO:0005524">
    <property type="term" value="F:ATP binding"/>
    <property type="evidence" value="ECO:0007669"/>
    <property type="project" value="UniProtKB-KW"/>
</dbReference>
<name>A0AAW3IYJ1_VIBPH</name>
<keyword evidence="6" id="KW-0251">Elongation factor</keyword>
<comment type="caution">
    <text evidence="6">The sequence shown here is derived from an EMBL/GenBank/DDBJ whole genome shotgun (WGS) entry which is preliminary data.</text>
</comment>
<keyword evidence="1" id="KW-0677">Repeat</keyword>
<dbReference type="SMART" id="SM00382">
    <property type="entry name" value="AAA"/>
    <property type="match status" value="2"/>
</dbReference>
<dbReference type="PANTHER" id="PTHR19211:SF6">
    <property type="entry name" value="BLL7188 PROTEIN"/>
    <property type="match status" value="1"/>
</dbReference>
<dbReference type="Pfam" id="PF00005">
    <property type="entry name" value="ABC_tran"/>
    <property type="match status" value="2"/>
</dbReference>
<accession>A0AAW3IYJ1</accession>
<sequence>MPVLQAFNVSHQFDNGETLFQSISCSMTKRRVGLVGRNGIGKSLLASILAGETQPASGVVTSPSSIFMMYRQQPSDLLSGQQSIAQFLGTDSVLHALKQIEQGDVSEHWFELVGEQWDIELKLKQQLAAMGLPQDPDFSCARLSGGQLARLQLWQLLENETELLILDEPSNHLDTEAKQWLIESMRHFGGAILLISHDRELLREMEEIWELSGLGLQVFGGNYDVYAEQKRTELQAVERQLAQVDKQKKRLAEQAQKNREKADQRAAQGNKLRKDGSQPKILLDGKKDSATASTSNRNKNEQLRQVHLQAKERALQSRHEQLKAQKLYLADNPNRSRKVLSIQEGILPFGDSTPITLQIFANDKVHLKGKNGCGKSTLLKTLLGELSLLSGELQVNTPLYYLDQHFGAVNPNLSLLENVMETCQEMTESEARTLLAGIGFRRDAVFRLGCVLSGGEKMKLAMLIVSHQHSQPLLLLDEPDNHLDLESKIMLSQALNTYKGGFVLISHDQDFASESGVLRQIELT</sequence>
<dbReference type="GO" id="GO:0003746">
    <property type="term" value="F:translation elongation factor activity"/>
    <property type="evidence" value="ECO:0007669"/>
    <property type="project" value="UniProtKB-KW"/>
</dbReference>
<feature type="compositionally biased region" description="Basic and acidic residues" evidence="4">
    <location>
        <begin position="250"/>
        <end position="264"/>
    </location>
</feature>
<dbReference type="InterPro" id="IPR027417">
    <property type="entry name" value="P-loop_NTPase"/>
</dbReference>
<evidence type="ECO:0000256" key="4">
    <source>
        <dbReference type="SAM" id="MobiDB-lite"/>
    </source>
</evidence>
<keyword evidence="3" id="KW-0067">ATP-binding</keyword>
<organism evidence="6 7">
    <name type="scientific">Vibrio parahaemolyticus</name>
    <dbReference type="NCBI Taxonomy" id="670"/>
    <lineage>
        <taxon>Bacteria</taxon>
        <taxon>Pseudomonadati</taxon>
        <taxon>Pseudomonadota</taxon>
        <taxon>Gammaproteobacteria</taxon>
        <taxon>Vibrionales</taxon>
        <taxon>Vibrionaceae</taxon>
        <taxon>Vibrio</taxon>
    </lineage>
</organism>
<dbReference type="EMBL" id="LIRS01000067">
    <property type="protein sequence ID" value="KOY32750.1"/>
    <property type="molecule type" value="Genomic_DNA"/>
</dbReference>
<evidence type="ECO:0000256" key="1">
    <source>
        <dbReference type="ARBA" id="ARBA00022737"/>
    </source>
</evidence>
<dbReference type="PROSITE" id="PS50893">
    <property type="entry name" value="ABC_TRANSPORTER_2"/>
    <property type="match status" value="1"/>
</dbReference>
<dbReference type="Proteomes" id="UP000037697">
    <property type="component" value="Unassembled WGS sequence"/>
</dbReference>
<reference evidence="6 7" key="1">
    <citation type="submission" date="2015-07" db="EMBL/GenBank/DDBJ databases">
        <title>Foodborne Vibrio parahaemolyticus Isolates.</title>
        <authorList>
            <person name="Ronholm J."/>
            <person name="Petronella N."/>
            <person name="Kenwell R."/>
            <person name="Banerjee S."/>
        </authorList>
    </citation>
    <scope>NUCLEOTIDE SEQUENCE [LARGE SCALE GENOMIC DNA]</scope>
    <source>
        <strain evidence="6 7">HS-06-05</strain>
    </source>
</reference>
<dbReference type="RefSeq" id="WP_053812035.1">
    <property type="nucleotide sequence ID" value="NZ_JAMQAC010000076.1"/>
</dbReference>
<keyword evidence="6" id="KW-0648">Protein biosynthesis</keyword>
<dbReference type="InterPro" id="IPR003593">
    <property type="entry name" value="AAA+_ATPase"/>
</dbReference>